<dbReference type="Proteomes" id="UP001306950">
    <property type="component" value="Unassembled WGS sequence"/>
</dbReference>
<accession>A0ABU7VVX6</accession>
<dbReference type="CDD" id="cd02440">
    <property type="entry name" value="AdoMet_MTases"/>
    <property type="match status" value="1"/>
</dbReference>
<proteinExistence type="predicted"/>
<protein>
    <submittedName>
        <fullName evidence="2">Class I SAM-dependent methyltransferase</fullName>
        <ecNumber evidence="2">2.1.1.-</ecNumber>
    </submittedName>
</protein>
<evidence type="ECO:0000313" key="2">
    <source>
        <dbReference type="EMBL" id="MEF2967366.1"/>
    </source>
</evidence>
<keyword evidence="2" id="KW-0489">Methyltransferase</keyword>
<dbReference type="PANTHER" id="PTHR44068:SF11">
    <property type="entry name" value="GERANYL DIPHOSPHATE 2-C-METHYLTRANSFERASE"/>
    <property type="match status" value="1"/>
</dbReference>
<evidence type="ECO:0000313" key="3">
    <source>
        <dbReference type="Proteomes" id="UP001306950"/>
    </source>
</evidence>
<reference evidence="2 3" key="1">
    <citation type="submission" date="2024-02" db="EMBL/GenBank/DDBJ databases">
        <title>A nitrogen-fixing paenibacillus bacterium.</title>
        <authorList>
            <person name="Zhang W.L."/>
            <person name="Chen S.F."/>
        </authorList>
    </citation>
    <scope>NUCLEOTIDE SEQUENCE [LARGE SCALE GENOMIC DNA]</scope>
    <source>
        <strain evidence="2 3">M1</strain>
    </source>
</reference>
<dbReference type="InterPro" id="IPR041698">
    <property type="entry name" value="Methyltransf_25"/>
</dbReference>
<evidence type="ECO:0000259" key="1">
    <source>
        <dbReference type="Pfam" id="PF13649"/>
    </source>
</evidence>
<dbReference type="PANTHER" id="PTHR44068">
    <property type="entry name" value="ZGC:194242"/>
    <property type="match status" value="1"/>
</dbReference>
<comment type="caution">
    <text evidence="2">The sequence shown here is derived from an EMBL/GenBank/DDBJ whole genome shotgun (WGS) entry which is preliminary data.</text>
</comment>
<dbReference type="GO" id="GO:0032259">
    <property type="term" value="P:methylation"/>
    <property type="evidence" value="ECO:0007669"/>
    <property type="project" value="UniProtKB-KW"/>
</dbReference>
<dbReference type="EC" id="2.1.1.-" evidence="2"/>
<dbReference type="EMBL" id="JAZHPZ010000007">
    <property type="protein sequence ID" value="MEF2967366.1"/>
    <property type="molecule type" value="Genomic_DNA"/>
</dbReference>
<name>A0ABU7VVX6_9BACL</name>
<keyword evidence="3" id="KW-1185">Reference proteome</keyword>
<dbReference type="Pfam" id="PF13649">
    <property type="entry name" value="Methyltransf_25"/>
    <property type="match status" value="1"/>
</dbReference>
<sequence>MGKTEAGHTFLARLGKKRLRPGGIQATNWLIGQANLSKESRVLEVACNMCTTSIELAEKYRCLITAVDMDAKALEKGRKNIAKHKLEDYIQVVQANAMKLPFADESFDVVFNEAMLTMLNASAKKKAISEYHRVLKPGGILLTHDIMLTKNTPEELIDTLRGIIHVNVSPLPIEGWTSTFSEIGFREVSTSSGAMSLMNPKGMVRDEGLFGMLKIMINGLKKENRIMFKQMFRFFNQAGKSLNYIAVCSKK</sequence>
<organism evidence="2 3">
    <name type="scientific">Paenibacillus haidiansis</name>
    <dbReference type="NCBI Taxonomy" id="1574488"/>
    <lineage>
        <taxon>Bacteria</taxon>
        <taxon>Bacillati</taxon>
        <taxon>Bacillota</taxon>
        <taxon>Bacilli</taxon>
        <taxon>Bacillales</taxon>
        <taxon>Paenibacillaceae</taxon>
        <taxon>Paenibacillus</taxon>
    </lineage>
</organism>
<dbReference type="InterPro" id="IPR029063">
    <property type="entry name" value="SAM-dependent_MTases_sf"/>
</dbReference>
<dbReference type="GO" id="GO:0008168">
    <property type="term" value="F:methyltransferase activity"/>
    <property type="evidence" value="ECO:0007669"/>
    <property type="project" value="UniProtKB-KW"/>
</dbReference>
<dbReference type="RefSeq" id="WP_331847578.1">
    <property type="nucleotide sequence ID" value="NZ_JAZHPZ010000007.1"/>
</dbReference>
<dbReference type="InterPro" id="IPR050447">
    <property type="entry name" value="Erg6_SMT_methyltransf"/>
</dbReference>
<feature type="domain" description="Methyltransferase" evidence="1">
    <location>
        <begin position="42"/>
        <end position="139"/>
    </location>
</feature>
<dbReference type="SUPFAM" id="SSF53335">
    <property type="entry name" value="S-adenosyl-L-methionine-dependent methyltransferases"/>
    <property type="match status" value="1"/>
</dbReference>
<dbReference type="Gene3D" id="3.40.50.150">
    <property type="entry name" value="Vaccinia Virus protein VP39"/>
    <property type="match status" value="1"/>
</dbReference>
<keyword evidence="2" id="KW-0808">Transferase</keyword>
<gene>
    <name evidence="2" type="ORF">V3851_16120</name>
</gene>